<evidence type="ECO:0000313" key="7">
    <source>
        <dbReference type="Proteomes" id="UP000550367"/>
    </source>
</evidence>
<dbReference type="PANTHER" id="PTHR47723:SF19">
    <property type="entry name" value="POLYNUCLEOTIDYL TRANSFERASE, RIBONUCLEASE H-LIKE SUPERFAMILY PROTEIN"/>
    <property type="match status" value="1"/>
</dbReference>
<evidence type="ECO:0000313" key="4">
    <source>
        <dbReference type="EMBL" id="MBC2242541.1"/>
    </source>
</evidence>
<sequence length="134" mass="14846">MEIYVDGASAGDPGLSGIGIVLIADGIYEQISQPIEMMSNHEAEFIAMKTGIAQALTYHPTFLRIYSDSKIVVQSIEKRHAKNPIFKPHLDTILQLLDTNDLFFVQWIPSASNKKADDLARQAIQKQKKDGFGA</sequence>
<evidence type="ECO:0000259" key="1">
    <source>
        <dbReference type="PROSITE" id="PS50879"/>
    </source>
</evidence>
<feature type="domain" description="RNase H type-1" evidence="1">
    <location>
        <begin position="1"/>
        <end position="125"/>
    </location>
</feature>
<dbReference type="InterPro" id="IPR053151">
    <property type="entry name" value="RNase_H-like"/>
</dbReference>
<dbReference type="SUPFAM" id="SSF53098">
    <property type="entry name" value="Ribonuclease H-like"/>
    <property type="match status" value="1"/>
</dbReference>
<dbReference type="EMBL" id="JAAROV010000001">
    <property type="protein sequence ID" value="MBC1315741.1"/>
    <property type="molecule type" value="Genomic_DNA"/>
</dbReference>
<dbReference type="EMBL" id="JAARYY010000001">
    <property type="protein sequence ID" value="MBC2242541.1"/>
    <property type="molecule type" value="Genomic_DNA"/>
</dbReference>
<dbReference type="InterPro" id="IPR036397">
    <property type="entry name" value="RNaseH_sf"/>
</dbReference>
<dbReference type="PANTHER" id="PTHR47723">
    <property type="entry name" value="OS05G0353850 PROTEIN"/>
    <property type="match status" value="1"/>
</dbReference>
<evidence type="ECO:0000313" key="3">
    <source>
        <dbReference type="EMBL" id="MBC1560538.1"/>
    </source>
</evidence>
<dbReference type="Proteomes" id="UP000541955">
    <property type="component" value="Unassembled WGS sequence"/>
</dbReference>
<dbReference type="Proteomes" id="UP000543379">
    <property type="component" value="Unassembled WGS sequence"/>
</dbReference>
<reference evidence="5 6" key="1">
    <citation type="submission" date="2020-03" db="EMBL/GenBank/DDBJ databases">
        <title>Soil Listeria distribution.</title>
        <authorList>
            <person name="Liao J."/>
            <person name="Wiedmann M."/>
        </authorList>
    </citation>
    <scope>NUCLEOTIDE SEQUENCE [LARGE SCALE GENOMIC DNA]</scope>
    <source>
        <strain evidence="4 7">FSL L7-0153</strain>
        <strain evidence="3 5">FSL L7-1387</strain>
        <strain evidence="2 6">FSL L7-1816</strain>
    </source>
</reference>
<evidence type="ECO:0000313" key="2">
    <source>
        <dbReference type="EMBL" id="MBC1315741.1"/>
    </source>
</evidence>
<dbReference type="GO" id="GO:0004523">
    <property type="term" value="F:RNA-DNA hybrid ribonuclease activity"/>
    <property type="evidence" value="ECO:0007669"/>
    <property type="project" value="InterPro"/>
</dbReference>
<dbReference type="InterPro" id="IPR002156">
    <property type="entry name" value="RNaseH_domain"/>
</dbReference>
<dbReference type="GO" id="GO:0003676">
    <property type="term" value="F:nucleic acid binding"/>
    <property type="evidence" value="ECO:0007669"/>
    <property type="project" value="InterPro"/>
</dbReference>
<dbReference type="AlphaFoldDB" id="A0A7X0XGE5"/>
<accession>A0A7X0XGE5</accession>
<proteinExistence type="predicted"/>
<name>A0A7X0XGE5_9LIST</name>
<protein>
    <submittedName>
        <fullName evidence="3">Ribonuclease HI family protein</fullName>
    </submittedName>
</protein>
<dbReference type="CDD" id="cd09279">
    <property type="entry name" value="RNase_HI_like"/>
    <property type="match status" value="1"/>
</dbReference>
<evidence type="ECO:0000313" key="5">
    <source>
        <dbReference type="Proteomes" id="UP000541955"/>
    </source>
</evidence>
<evidence type="ECO:0000313" key="6">
    <source>
        <dbReference type="Proteomes" id="UP000543379"/>
    </source>
</evidence>
<dbReference type="EMBL" id="JAARRW010000001">
    <property type="protein sequence ID" value="MBC1560538.1"/>
    <property type="molecule type" value="Genomic_DNA"/>
</dbReference>
<dbReference type="InterPro" id="IPR012337">
    <property type="entry name" value="RNaseH-like_sf"/>
</dbReference>
<comment type="caution">
    <text evidence="3">The sequence shown here is derived from an EMBL/GenBank/DDBJ whole genome shotgun (WGS) entry which is preliminary data.</text>
</comment>
<dbReference type="Proteomes" id="UP000550367">
    <property type="component" value="Unassembled WGS sequence"/>
</dbReference>
<organism evidence="3 5">
    <name type="scientific">Listeria booriae</name>
    <dbReference type="NCBI Taxonomy" id="1552123"/>
    <lineage>
        <taxon>Bacteria</taxon>
        <taxon>Bacillati</taxon>
        <taxon>Bacillota</taxon>
        <taxon>Bacilli</taxon>
        <taxon>Bacillales</taxon>
        <taxon>Listeriaceae</taxon>
        <taxon>Listeria</taxon>
    </lineage>
</organism>
<dbReference type="Gene3D" id="3.30.420.10">
    <property type="entry name" value="Ribonuclease H-like superfamily/Ribonuclease H"/>
    <property type="match status" value="1"/>
</dbReference>
<gene>
    <name evidence="2" type="ORF">HB811_03045</name>
    <name evidence="3" type="ORF">HB902_00545</name>
    <name evidence="4" type="ORF">HCB25_00600</name>
</gene>
<dbReference type="Pfam" id="PF00075">
    <property type="entry name" value="RNase_H"/>
    <property type="match status" value="1"/>
</dbReference>
<dbReference type="PROSITE" id="PS50879">
    <property type="entry name" value="RNASE_H_1"/>
    <property type="match status" value="1"/>
</dbReference>
<dbReference type="RefSeq" id="WP_185355152.1">
    <property type="nucleotide sequence ID" value="NZ_JAARON010000001.1"/>
</dbReference>